<name>A0A090GIN6_MESPL</name>
<dbReference type="InterPro" id="IPR050204">
    <property type="entry name" value="AraC_XylS_family_regulators"/>
</dbReference>
<protein>
    <submittedName>
        <fullName evidence="5">Transcriptional regulator, AraC family</fullName>
    </submittedName>
</protein>
<gene>
    <name evidence="5" type="ORF">MPLDJ20_150086</name>
</gene>
<dbReference type="PANTHER" id="PTHR46796:SF14">
    <property type="entry name" value="TRANSCRIPTIONAL REGULATORY PROTEIN"/>
    <property type="match status" value="1"/>
</dbReference>
<evidence type="ECO:0000256" key="1">
    <source>
        <dbReference type="ARBA" id="ARBA00023015"/>
    </source>
</evidence>
<dbReference type="InterPro" id="IPR018060">
    <property type="entry name" value="HTH_AraC"/>
</dbReference>
<evidence type="ECO:0000256" key="3">
    <source>
        <dbReference type="ARBA" id="ARBA00023163"/>
    </source>
</evidence>
<evidence type="ECO:0000313" key="5">
    <source>
        <dbReference type="EMBL" id="CDX32235.1"/>
    </source>
</evidence>
<feature type="domain" description="HTH araC/xylS-type" evidence="4">
    <location>
        <begin position="177"/>
        <end position="275"/>
    </location>
</feature>
<evidence type="ECO:0000256" key="2">
    <source>
        <dbReference type="ARBA" id="ARBA00023125"/>
    </source>
</evidence>
<dbReference type="AlphaFoldDB" id="A0A090GIN6"/>
<organism evidence="5 6">
    <name type="scientific">Mesorhizobium plurifarium</name>
    <dbReference type="NCBI Taxonomy" id="69974"/>
    <lineage>
        <taxon>Bacteria</taxon>
        <taxon>Pseudomonadati</taxon>
        <taxon>Pseudomonadota</taxon>
        <taxon>Alphaproteobacteria</taxon>
        <taxon>Hyphomicrobiales</taxon>
        <taxon>Phyllobacteriaceae</taxon>
        <taxon>Mesorhizobium</taxon>
    </lineage>
</organism>
<accession>A0A090GIN6</accession>
<dbReference type="SMART" id="SM00342">
    <property type="entry name" value="HTH_ARAC"/>
    <property type="match status" value="1"/>
</dbReference>
<keyword evidence="1" id="KW-0805">Transcription regulation</keyword>
<dbReference type="Proteomes" id="UP000046373">
    <property type="component" value="Unassembled WGS sequence"/>
</dbReference>
<dbReference type="GO" id="GO:0043565">
    <property type="term" value="F:sequence-specific DNA binding"/>
    <property type="evidence" value="ECO:0007669"/>
    <property type="project" value="InterPro"/>
</dbReference>
<evidence type="ECO:0000259" key="4">
    <source>
        <dbReference type="PROSITE" id="PS01124"/>
    </source>
</evidence>
<dbReference type="PROSITE" id="PS01124">
    <property type="entry name" value="HTH_ARAC_FAMILY_2"/>
    <property type="match status" value="1"/>
</dbReference>
<reference evidence="5 6" key="1">
    <citation type="submission" date="2014-08" db="EMBL/GenBank/DDBJ databases">
        <authorList>
            <person name="Moulin Lionel"/>
        </authorList>
    </citation>
    <scope>NUCLEOTIDE SEQUENCE [LARGE SCALE GENOMIC DNA]</scope>
</reference>
<sequence>MADASTISTLRGAVVAYSLTPSGSHTFPASHHVVYVGLESAPGTCARLGDSKAERYDAPAGDIIVKPAHLEARLHLSKARESAIIIYPDDSLKELARQQFGSEQAELRPPPFGAVDHTALRIAQLLKAELTREHGPSEYFVERLIAILGVHLLHAYAAPDDTEPQPFKGGLTRKATRSLQNFLRANLAQKISVNELAALANLSPRQFTHAFTKTFGKSPHRYLLDLRLDHAAGLLAEGQLTIADVAYLSGFSSQSHLTAAMKKHRGITPTLLRSSS</sequence>
<evidence type="ECO:0000313" key="6">
    <source>
        <dbReference type="Proteomes" id="UP000046373"/>
    </source>
</evidence>
<dbReference type="Pfam" id="PF12833">
    <property type="entry name" value="HTH_18"/>
    <property type="match status" value="1"/>
</dbReference>
<dbReference type="EMBL" id="CCNB01000007">
    <property type="protein sequence ID" value="CDX32235.1"/>
    <property type="molecule type" value="Genomic_DNA"/>
</dbReference>
<dbReference type="PANTHER" id="PTHR46796">
    <property type="entry name" value="HTH-TYPE TRANSCRIPTIONAL ACTIVATOR RHAS-RELATED"/>
    <property type="match status" value="1"/>
</dbReference>
<dbReference type="GO" id="GO:0003700">
    <property type="term" value="F:DNA-binding transcription factor activity"/>
    <property type="evidence" value="ECO:0007669"/>
    <property type="project" value="InterPro"/>
</dbReference>
<dbReference type="InterPro" id="IPR009057">
    <property type="entry name" value="Homeodomain-like_sf"/>
</dbReference>
<proteinExistence type="predicted"/>
<dbReference type="Gene3D" id="1.10.10.60">
    <property type="entry name" value="Homeodomain-like"/>
    <property type="match status" value="1"/>
</dbReference>
<dbReference type="SUPFAM" id="SSF46689">
    <property type="entry name" value="Homeodomain-like"/>
    <property type="match status" value="2"/>
</dbReference>
<keyword evidence="2" id="KW-0238">DNA-binding</keyword>
<keyword evidence="3" id="KW-0804">Transcription</keyword>